<dbReference type="SMART" id="SM00345">
    <property type="entry name" value="HTH_GNTR"/>
    <property type="match status" value="1"/>
</dbReference>
<proteinExistence type="inferred from homology"/>
<dbReference type="RefSeq" id="WP_188930759.1">
    <property type="nucleotide sequence ID" value="NZ_BMIA01000001.1"/>
</dbReference>
<dbReference type="InterPro" id="IPR000524">
    <property type="entry name" value="Tscrpt_reg_HTH_GntR"/>
</dbReference>
<comment type="similarity">
    <text evidence="1">In the C-terminal section; belongs to the class-I pyridoxal-phosphate-dependent aminotransferase family.</text>
</comment>
<sequence length="508" mass="56541">MIELGSLIRVCRQGDLPLYIQIVEQISTLIREGVLCPGVQIQPSRELARSLKLHRNTVVAAYEELEAQGWILVKPRKGCFVSPRMPGTVPAPLAQPGQVREAGYPVSTGYDIDYEMREELQVKYPSGAFKYVFNEGFPDVRLTPLNELLREYRVIGKRKFARDYLSYTAKEGSPRLRGEVVRMLRQTRGLNIGIEHVFISKGAQMGMYLAASLLLKPGDSVIVGDPGFFVVTQMFIRLGVNVCRVPVDGEGIDVDAVEAICRSTPVRLIYVIPHHHHPTTVTLSAPRRLRLLELAKTYRIAIIEDDFDFDIHYESHPTLPMASRDANGSVIYVGTLTKILAPAIRLGFIVAPAKLIALLGQHRYVVDLQGDNLLEEAAAELLRNGAVERHLNKIRNLYKERRDLLCAMLAERLPGIVSFTVPTGGMCLWVRFNGVDTAGVALEAQRRGLFIRDGKRHNPPGADLNAMCIGFASLGLEELREATTLLIDATLHTISANVQIVQLNRQIV</sequence>
<comment type="caution">
    <text evidence="7">The sequence shown here is derived from an EMBL/GenBank/DDBJ whole genome shotgun (WGS) entry which is preliminary data.</text>
</comment>
<dbReference type="CDD" id="cd07377">
    <property type="entry name" value="WHTH_GntR"/>
    <property type="match status" value="1"/>
</dbReference>
<feature type="domain" description="HTH gntR-type" evidence="6">
    <location>
        <begin position="16"/>
        <end position="84"/>
    </location>
</feature>
<dbReference type="Proteomes" id="UP000600214">
    <property type="component" value="Unassembled WGS sequence"/>
</dbReference>
<dbReference type="PANTHER" id="PTHR46577">
    <property type="entry name" value="HTH-TYPE TRANSCRIPTIONAL REGULATORY PROTEIN GABR"/>
    <property type="match status" value="1"/>
</dbReference>
<reference evidence="8" key="1">
    <citation type="journal article" date="2019" name="Int. J. Syst. Evol. Microbiol.">
        <title>The Global Catalogue of Microorganisms (GCM) 10K type strain sequencing project: providing services to taxonomists for standard genome sequencing and annotation.</title>
        <authorList>
            <consortium name="The Broad Institute Genomics Platform"/>
            <consortium name="The Broad Institute Genome Sequencing Center for Infectious Disease"/>
            <person name="Wu L."/>
            <person name="Ma J."/>
        </authorList>
    </citation>
    <scope>NUCLEOTIDE SEQUENCE [LARGE SCALE GENOMIC DNA]</scope>
    <source>
        <strain evidence="8">CGMCC 1.15288</strain>
    </source>
</reference>
<keyword evidence="4" id="KW-0238">DNA-binding</keyword>
<dbReference type="InterPro" id="IPR036388">
    <property type="entry name" value="WH-like_DNA-bd_sf"/>
</dbReference>
<evidence type="ECO:0000256" key="4">
    <source>
        <dbReference type="ARBA" id="ARBA00023125"/>
    </source>
</evidence>
<evidence type="ECO:0000256" key="1">
    <source>
        <dbReference type="ARBA" id="ARBA00005384"/>
    </source>
</evidence>
<dbReference type="Gene3D" id="3.40.640.10">
    <property type="entry name" value="Type I PLP-dependent aspartate aminotransferase-like (Major domain)"/>
    <property type="match status" value="1"/>
</dbReference>
<evidence type="ECO:0000256" key="2">
    <source>
        <dbReference type="ARBA" id="ARBA00022898"/>
    </source>
</evidence>
<name>A0ABQ1YKX4_9BACT</name>
<protein>
    <submittedName>
        <fullName evidence="7">GntR family transcriptional regulator</fullName>
    </submittedName>
</protein>
<keyword evidence="5" id="KW-0804">Transcription</keyword>
<dbReference type="Pfam" id="PF00392">
    <property type="entry name" value="GntR"/>
    <property type="match status" value="1"/>
</dbReference>
<evidence type="ECO:0000259" key="6">
    <source>
        <dbReference type="PROSITE" id="PS50949"/>
    </source>
</evidence>
<keyword evidence="8" id="KW-1185">Reference proteome</keyword>
<dbReference type="SUPFAM" id="SSF46785">
    <property type="entry name" value="Winged helix' DNA-binding domain"/>
    <property type="match status" value="1"/>
</dbReference>
<keyword evidence="3" id="KW-0805">Transcription regulation</keyword>
<evidence type="ECO:0000313" key="7">
    <source>
        <dbReference type="EMBL" id="GGH29971.1"/>
    </source>
</evidence>
<dbReference type="Pfam" id="PF00155">
    <property type="entry name" value="Aminotran_1_2"/>
    <property type="match status" value="1"/>
</dbReference>
<evidence type="ECO:0000256" key="5">
    <source>
        <dbReference type="ARBA" id="ARBA00023163"/>
    </source>
</evidence>
<evidence type="ECO:0000256" key="3">
    <source>
        <dbReference type="ARBA" id="ARBA00023015"/>
    </source>
</evidence>
<dbReference type="InterPro" id="IPR015424">
    <property type="entry name" value="PyrdxlP-dep_Trfase"/>
</dbReference>
<dbReference type="SUPFAM" id="SSF53383">
    <property type="entry name" value="PLP-dependent transferases"/>
    <property type="match status" value="1"/>
</dbReference>
<gene>
    <name evidence="7" type="primary">mocR</name>
    <name evidence="7" type="ORF">GCM10007423_17770</name>
</gene>
<accession>A0ABQ1YKX4</accession>
<dbReference type="PROSITE" id="PS50949">
    <property type="entry name" value="HTH_GNTR"/>
    <property type="match status" value="1"/>
</dbReference>
<dbReference type="CDD" id="cd00609">
    <property type="entry name" value="AAT_like"/>
    <property type="match status" value="1"/>
</dbReference>
<organism evidence="7 8">
    <name type="scientific">Dyadobacter endophyticus</name>
    <dbReference type="NCBI Taxonomy" id="1749036"/>
    <lineage>
        <taxon>Bacteria</taxon>
        <taxon>Pseudomonadati</taxon>
        <taxon>Bacteroidota</taxon>
        <taxon>Cytophagia</taxon>
        <taxon>Cytophagales</taxon>
        <taxon>Spirosomataceae</taxon>
        <taxon>Dyadobacter</taxon>
    </lineage>
</organism>
<dbReference type="PANTHER" id="PTHR46577:SF2">
    <property type="entry name" value="TRANSCRIPTIONAL REGULATORY PROTEIN"/>
    <property type="match status" value="1"/>
</dbReference>
<dbReference type="InterPro" id="IPR036390">
    <property type="entry name" value="WH_DNA-bd_sf"/>
</dbReference>
<dbReference type="InterPro" id="IPR051446">
    <property type="entry name" value="HTH_trans_reg/aminotransferase"/>
</dbReference>
<dbReference type="InterPro" id="IPR015421">
    <property type="entry name" value="PyrdxlP-dep_Trfase_major"/>
</dbReference>
<keyword evidence="2" id="KW-0663">Pyridoxal phosphate</keyword>
<dbReference type="Gene3D" id="1.10.10.10">
    <property type="entry name" value="Winged helix-like DNA-binding domain superfamily/Winged helix DNA-binding domain"/>
    <property type="match status" value="1"/>
</dbReference>
<dbReference type="EMBL" id="BMIA01000001">
    <property type="protein sequence ID" value="GGH29971.1"/>
    <property type="molecule type" value="Genomic_DNA"/>
</dbReference>
<evidence type="ECO:0000313" key="8">
    <source>
        <dbReference type="Proteomes" id="UP000600214"/>
    </source>
</evidence>
<dbReference type="InterPro" id="IPR004839">
    <property type="entry name" value="Aminotransferase_I/II_large"/>
</dbReference>